<accession>A0A4Y5SSZ2</accession>
<dbReference type="InterPro" id="IPR029017">
    <property type="entry name" value="Enolase-like_N"/>
</dbReference>
<dbReference type="Proteomes" id="UP000296374">
    <property type="component" value="Plasmid unnamed6"/>
</dbReference>
<dbReference type="InterPro" id="IPR013342">
    <property type="entry name" value="Mandelate_racemase_C"/>
</dbReference>
<dbReference type="InterPro" id="IPR034593">
    <property type="entry name" value="DgoD-like"/>
</dbReference>
<geneLocation type="plasmid" evidence="3 4">
    <name>unnamed6</name>
</geneLocation>
<sequence length="400" mass="44674">MKITAIRTFRAEEFSNLLWVHVHTDAGITGLGETFYGAAAVEAHIHDTLASRLVGKDPLQIEALHREMLNLPMAQASTGVEHRACSAIDIALWDIFGKLCGQPVHQMLGGLCHDRLRIYNTCAGTRYVRTNRIRPVDTWNLDGQDGPHEDLDAFMSRAGDLAQDLLSNGIGAMKIWPFDPAALANKGMHITRDELKAAIRPFELIREAVGDKMQIMVELHSLWNLPMAKKIARWLEPFEPTWYEDPIRMTNAQVLAEFAASTDVWTCASETLGTRFAYKEFLDRDACHVVMADLCWTGGLTEGRKIAAMADLYHRPFAPHDCIGPVGFAAAVHMSFSQPNTLIQESVRAFYDGWYRELVTDVPQIADGHVQPMEGPGLGTELLPNFFERSDLSTRLTEAE</sequence>
<dbReference type="InterPro" id="IPR036849">
    <property type="entry name" value="Enolase-like_C_sf"/>
</dbReference>
<evidence type="ECO:0000313" key="3">
    <source>
        <dbReference type="EMBL" id="QDA35834.1"/>
    </source>
</evidence>
<dbReference type="CDD" id="cd03316">
    <property type="entry name" value="MR_like"/>
    <property type="match status" value="1"/>
</dbReference>
<dbReference type="InterPro" id="IPR013341">
    <property type="entry name" value="Mandelate_racemase_N_dom"/>
</dbReference>
<dbReference type="AlphaFoldDB" id="A0A4Y5SSZ2"/>
<dbReference type="SFLD" id="SFLDS00001">
    <property type="entry name" value="Enolase"/>
    <property type="match status" value="1"/>
</dbReference>
<organism evidence="3 4">
    <name type="scientific">Paracoccus liaowanqingii</name>
    <dbReference type="NCBI Taxonomy" id="2560053"/>
    <lineage>
        <taxon>Bacteria</taxon>
        <taxon>Pseudomonadati</taxon>
        <taxon>Pseudomonadota</taxon>
        <taxon>Alphaproteobacteria</taxon>
        <taxon>Rhodobacterales</taxon>
        <taxon>Paracoccaceae</taxon>
        <taxon>Paracoccus</taxon>
    </lineage>
</organism>
<dbReference type="PANTHER" id="PTHR48080">
    <property type="entry name" value="D-GALACTONATE DEHYDRATASE-RELATED"/>
    <property type="match status" value="1"/>
</dbReference>
<evidence type="ECO:0000256" key="1">
    <source>
        <dbReference type="ARBA" id="ARBA00023239"/>
    </source>
</evidence>
<protein>
    <submittedName>
        <fullName evidence="3">Mandelate racemase/muconate lactonizing enzyme family protein</fullName>
    </submittedName>
</protein>
<name>A0A4Y5SSZ2_9RHOB</name>
<dbReference type="KEGG" id="plia:E4191_16880"/>
<dbReference type="SUPFAM" id="SSF54826">
    <property type="entry name" value="Enolase N-terminal domain-like"/>
    <property type="match status" value="1"/>
</dbReference>
<reference evidence="4" key="1">
    <citation type="submission" date="2019-05" db="EMBL/GenBank/DDBJ databases">
        <title>Tamlana fucoidanivorans sp. nov., isolated from the surface of algae collected from Fujian province in China.</title>
        <authorList>
            <person name="Li J."/>
        </authorList>
    </citation>
    <scope>NUCLEOTIDE SEQUENCE [LARGE SCALE GENOMIC DNA]</scope>
    <source>
        <strain evidence="4">2251</strain>
        <plasmid evidence="4">unnamed6</plasmid>
    </source>
</reference>
<dbReference type="SUPFAM" id="SSF51604">
    <property type="entry name" value="Enolase C-terminal domain-like"/>
    <property type="match status" value="1"/>
</dbReference>
<dbReference type="Pfam" id="PF13378">
    <property type="entry name" value="MR_MLE_C"/>
    <property type="match status" value="1"/>
</dbReference>
<gene>
    <name evidence="3" type="ORF">E4191_16880</name>
</gene>
<proteinExistence type="predicted"/>
<keyword evidence="3" id="KW-0614">Plasmid</keyword>
<dbReference type="EMBL" id="CP040760">
    <property type="protein sequence ID" value="QDA35834.1"/>
    <property type="molecule type" value="Genomic_DNA"/>
</dbReference>
<dbReference type="SMART" id="SM00922">
    <property type="entry name" value="MR_MLE"/>
    <property type="match status" value="1"/>
</dbReference>
<dbReference type="Pfam" id="PF02746">
    <property type="entry name" value="MR_MLE_N"/>
    <property type="match status" value="1"/>
</dbReference>
<evidence type="ECO:0000259" key="2">
    <source>
        <dbReference type="SMART" id="SM00922"/>
    </source>
</evidence>
<dbReference type="GO" id="GO:0016829">
    <property type="term" value="F:lyase activity"/>
    <property type="evidence" value="ECO:0007669"/>
    <property type="project" value="UniProtKB-KW"/>
</dbReference>
<evidence type="ECO:0000313" key="4">
    <source>
        <dbReference type="Proteomes" id="UP000296374"/>
    </source>
</evidence>
<dbReference type="Gene3D" id="3.30.390.10">
    <property type="entry name" value="Enolase-like, N-terminal domain"/>
    <property type="match status" value="1"/>
</dbReference>
<dbReference type="InterPro" id="IPR029065">
    <property type="entry name" value="Enolase_C-like"/>
</dbReference>
<dbReference type="SFLD" id="SFLDG00179">
    <property type="entry name" value="mandelate_racemase"/>
    <property type="match status" value="1"/>
</dbReference>
<dbReference type="PANTHER" id="PTHR48080:SF2">
    <property type="entry name" value="D-GALACTONATE DEHYDRATASE"/>
    <property type="match status" value="1"/>
</dbReference>
<dbReference type="RefSeq" id="WP_139615652.1">
    <property type="nucleotide sequence ID" value="NZ_CP040760.1"/>
</dbReference>
<feature type="domain" description="Mandelate racemase/muconate lactonizing enzyme C-terminal" evidence="2">
    <location>
        <begin position="155"/>
        <end position="265"/>
    </location>
</feature>
<keyword evidence="1" id="KW-0456">Lyase</keyword>
<dbReference type="Gene3D" id="3.20.20.120">
    <property type="entry name" value="Enolase-like C-terminal domain"/>
    <property type="match status" value="1"/>
</dbReference>